<protein>
    <submittedName>
        <fullName evidence="1">Uncharacterized protein</fullName>
    </submittedName>
</protein>
<organism evidence="1 2">
    <name type="scientific">Photobacterium rosenbergii</name>
    <dbReference type="NCBI Taxonomy" id="294936"/>
    <lineage>
        <taxon>Bacteria</taxon>
        <taxon>Pseudomonadati</taxon>
        <taxon>Pseudomonadota</taxon>
        <taxon>Gammaproteobacteria</taxon>
        <taxon>Vibrionales</taxon>
        <taxon>Vibrionaceae</taxon>
        <taxon>Photobacterium</taxon>
    </lineage>
</organism>
<comment type="caution">
    <text evidence="1">The sequence shown here is derived from an EMBL/GenBank/DDBJ whole genome shotgun (WGS) entry which is preliminary data.</text>
</comment>
<evidence type="ECO:0000313" key="2">
    <source>
        <dbReference type="Proteomes" id="UP000241346"/>
    </source>
</evidence>
<evidence type="ECO:0000313" key="1">
    <source>
        <dbReference type="EMBL" id="PSW14316.1"/>
    </source>
</evidence>
<accession>A0A2T3NH22</accession>
<gene>
    <name evidence="1" type="ORF">C9J01_07690</name>
</gene>
<dbReference type="AlphaFoldDB" id="A0A2T3NH22"/>
<dbReference type="EMBL" id="PYMB01000002">
    <property type="protein sequence ID" value="PSW14316.1"/>
    <property type="molecule type" value="Genomic_DNA"/>
</dbReference>
<proteinExistence type="predicted"/>
<reference evidence="1 2" key="1">
    <citation type="submission" date="2018-03" db="EMBL/GenBank/DDBJ databases">
        <title>Whole genome sequencing of Histamine producing bacteria.</title>
        <authorList>
            <person name="Butler K."/>
        </authorList>
    </citation>
    <scope>NUCLEOTIDE SEQUENCE [LARGE SCALE GENOMIC DNA]</scope>
    <source>
        <strain evidence="1 2">DSM 19138</strain>
    </source>
</reference>
<sequence length="113" mass="12707">MMMKNLMKTGLLGLALGGSLLVVSLEQDAPHAGENAIGYFAKETTSQEGVRQNLLVESQQLYMTELYRAREKLQFLGEENSELYLSIENAIALNEELFDDAGYWRAHYMNPSS</sequence>
<name>A0A2T3NH22_9GAMM</name>
<dbReference type="Proteomes" id="UP000241346">
    <property type="component" value="Unassembled WGS sequence"/>
</dbReference>